<dbReference type="GO" id="GO:0005524">
    <property type="term" value="F:ATP binding"/>
    <property type="evidence" value="ECO:0007669"/>
    <property type="project" value="UniProtKB-UniRule"/>
</dbReference>
<comment type="pathway">
    <text evidence="3">Cofactor biosynthesis; coenzyme A biosynthesis; CoA from (R)-pantothenate: step 5/5.</text>
</comment>
<comment type="subcellular location">
    <subcellularLocation>
        <location evidence="3">Cytoplasm</location>
    </subcellularLocation>
</comment>
<dbReference type="KEGG" id="orz:FNH13_11410"/>
<dbReference type="NCBIfam" id="NF002879">
    <property type="entry name" value="PRK03333.1"/>
    <property type="match status" value="1"/>
</dbReference>
<dbReference type="Pfam" id="PF01121">
    <property type="entry name" value="CoaE"/>
    <property type="match status" value="1"/>
</dbReference>
<dbReference type="PANTHER" id="PTHR10695:SF46">
    <property type="entry name" value="BIFUNCTIONAL COENZYME A SYNTHASE-RELATED"/>
    <property type="match status" value="1"/>
</dbReference>
<comment type="function">
    <text evidence="3">Catalyzes the phosphorylation of the 3'-hydroxyl group of dephosphocoenzyme A to form coenzyme A.</text>
</comment>
<dbReference type="CDD" id="cd02022">
    <property type="entry name" value="DPCK"/>
    <property type="match status" value="1"/>
</dbReference>
<dbReference type="InterPro" id="IPR027417">
    <property type="entry name" value="P-loop_NTPase"/>
</dbReference>
<dbReference type="EC" id="2.7.1.24" evidence="3 4"/>
<keyword evidence="3 5" id="KW-0808">Transferase</keyword>
<proteinExistence type="inferred from homology"/>
<dbReference type="NCBIfam" id="TIGR00152">
    <property type="entry name" value="dephospho-CoA kinase"/>
    <property type="match status" value="1"/>
</dbReference>
<dbReference type="PROSITE" id="PS51219">
    <property type="entry name" value="DPCK"/>
    <property type="match status" value="1"/>
</dbReference>
<dbReference type="EMBL" id="CP041616">
    <property type="protein sequence ID" value="QDO88858.1"/>
    <property type="molecule type" value="Genomic_DNA"/>
</dbReference>
<keyword evidence="1 3" id="KW-0547">Nucleotide-binding</keyword>
<name>A0A516GBH9_9MICO</name>
<protein>
    <recommendedName>
        <fullName evidence="3 4">Dephospho-CoA kinase</fullName>
        <ecNumber evidence="3 4">2.7.1.24</ecNumber>
    </recommendedName>
    <alternativeName>
        <fullName evidence="3">Dephosphocoenzyme A kinase</fullName>
    </alternativeName>
</protein>
<reference evidence="5 6" key="1">
    <citation type="submission" date="2019-07" db="EMBL/GenBank/DDBJ databases">
        <title>complete genome sequencing of Ornithinimicrobium sp. H23M54.</title>
        <authorList>
            <person name="Bae J.-W."/>
            <person name="Lee S.-Y."/>
        </authorList>
    </citation>
    <scope>NUCLEOTIDE SEQUENCE [LARGE SCALE GENOMIC DNA]</scope>
    <source>
        <strain evidence="5 6">H23M54</strain>
    </source>
</reference>
<keyword evidence="3" id="KW-0963">Cytoplasm</keyword>
<evidence type="ECO:0000256" key="3">
    <source>
        <dbReference type="HAMAP-Rule" id="MF_00376"/>
    </source>
</evidence>
<dbReference type="PANTHER" id="PTHR10695">
    <property type="entry name" value="DEPHOSPHO-COA KINASE-RELATED"/>
    <property type="match status" value="1"/>
</dbReference>
<dbReference type="GO" id="GO:0005737">
    <property type="term" value="C:cytoplasm"/>
    <property type="evidence" value="ECO:0007669"/>
    <property type="project" value="UniProtKB-SubCell"/>
</dbReference>
<dbReference type="GO" id="GO:0004140">
    <property type="term" value="F:dephospho-CoA kinase activity"/>
    <property type="evidence" value="ECO:0007669"/>
    <property type="project" value="UniProtKB-UniRule"/>
</dbReference>
<dbReference type="OrthoDB" id="9812943at2"/>
<keyword evidence="3" id="KW-0173">Coenzyme A biosynthesis</keyword>
<gene>
    <name evidence="3" type="primary">coaE</name>
    <name evidence="5" type="ORF">FNH13_11410</name>
</gene>
<dbReference type="HAMAP" id="MF_00376">
    <property type="entry name" value="Dephospho_CoA_kinase"/>
    <property type="match status" value="1"/>
</dbReference>
<dbReference type="Gene3D" id="3.40.50.300">
    <property type="entry name" value="P-loop containing nucleotide triphosphate hydrolases"/>
    <property type="match status" value="1"/>
</dbReference>
<dbReference type="UniPathway" id="UPA00241">
    <property type="reaction ID" value="UER00356"/>
</dbReference>
<keyword evidence="2 3" id="KW-0067">ATP-binding</keyword>
<dbReference type="AlphaFoldDB" id="A0A516GBH9"/>
<keyword evidence="3 5" id="KW-0418">Kinase</keyword>
<dbReference type="InterPro" id="IPR001977">
    <property type="entry name" value="Depp_CoAkinase"/>
</dbReference>
<keyword evidence="6" id="KW-1185">Reference proteome</keyword>
<evidence type="ECO:0000256" key="4">
    <source>
        <dbReference type="NCBIfam" id="TIGR00152"/>
    </source>
</evidence>
<dbReference type="GO" id="GO:0015937">
    <property type="term" value="P:coenzyme A biosynthetic process"/>
    <property type="evidence" value="ECO:0007669"/>
    <property type="project" value="UniProtKB-UniRule"/>
</dbReference>
<feature type="binding site" evidence="3">
    <location>
        <begin position="20"/>
        <end position="25"/>
    </location>
    <ligand>
        <name>ATP</name>
        <dbReference type="ChEBI" id="CHEBI:30616"/>
    </ligand>
</feature>
<comment type="similarity">
    <text evidence="3">Belongs to the CoaE family.</text>
</comment>
<dbReference type="Proteomes" id="UP000315395">
    <property type="component" value="Chromosome"/>
</dbReference>
<evidence type="ECO:0000313" key="6">
    <source>
        <dbReference type="Proteomes" id="UP000315395"/>
    </source>
</evidence>
<comment type="catalytic activity">
    <reaction evidence="3">
        <text>3'-dephospho-CoA + ATP = ADP + CoA + H(+)</text>
        <dbReference type="Rhea" id="RHEA:18245"/>
        <dbReference type="ChEBI" id="CHEBI:15378"/>
        <dbReference type="ChEBI" id="CHEBI:30616"/>
        <dbReference type="ChEBI" id="CHEBI:57287"/>
        <dbReference type="ChEBI" id="CHEBI:57328"/>
        <dbReference type="ChEBI" id="CHEBI:456216"/>
        <dbReference type="EC" id="2.7.1.24"/>
    </reaction>
</comment>
<dbReference type="SUPFAM" id="SSF52540">
    <property type="entry name" value="P-loop containing nucleoside triphosphate hydrolases"/>
    <property type="match status" value="1"/>
</dbReference>
<evidence type="ECO:0000313" key="5">
    <source>
        <dbReference type="EMBL" id="QDO88858.1"/>
    </source>
</evidence>
<evidence type="ECO:0000256" key="2">
    <source>
        <dbReference type="ARBA" id="ARBA00022840"/>
    </source>
</evidence>
<evidence type="ECO:0000256" key="1">
    <source>
        <dbReference type="ARBA" id="ARBA00022741"/>
    </source>
</evidence>
<dbReference type="RefSeq" id="WP_143783535.1">
    <property type="nucleotide sequence ID" value="NZ_CP041616.1"/>
</dbReference>
<sequence>MPLADGPGHLLRIGLSGGIGSGKSTVSRTLSGQGAIIIDADQLARQVVEPGTPGLEAIAQRFGSGILTGDGTLDRPALGRIVFGDTAARRDLEAITHPLIAQRTREEIEAAPPGSIVVHDVPLLVEAGYAPRYHLVIIVGASWQTRLARLVSHRGMDRAEARARIEAQAGDEERRAVADVWLDNEGTVTQLQRATRVLYAERLVPFLANLERGVGLQTQEVPGPQEVQRLTARLQHLLGDHLDGDLLLDPGTASLLVPLAPGVTAGAVRERLARGGFPGVGQARHASADPGRPVVLTLREHTVGADG</sequence>
<accession>A0A516GBH9</accession>
<organism evidence="5 6">
    <name type="scientific">Ornithinimicrobium ciconiae</name>
    <dbReference type="NCBI Taxonomy" id="2594265"/>
    <lineage>
        <taxon>Bacteria</taxon>
        <taxon>Bacillati</taxon>
        <taxon>Actinomycetota</taxon>
        <taxon>Actinomycetes</taxon>
        <taxon>Micrococcales</taxon>
        <taxon>Ornithinimicrobiaceae</taxon>
        <taxon>Ornithinimicrobium</taxon>
    </lineage>
</organism>